<keyword evidence="6" id="KW-0442">Lipid degradation</keyword>
<keyword evidence="3" id="KW-0964">Secreted</keyword>
<comment type="similarity">
    <text evidence="2">Belongs to the 'GDSL' lipolytic enzyme family.</text>
</comment>
<dbReference type="PANTHER" id="PTHR45650:SF80">
    <property type="entry name" value="FINGER PROTEIN, PUTATIVE-RELATED"/>
    <property type="match status" value="1"/>
</dbReference>
<dbReference type="PANTHER" id="PTHR45650">
    <property type="entry name" value="GDSL-LIKE LIPASE/ACYLHYDROLASE-RELATED"/>
    <property type="match status" value="1"/>
</dbReference>
<dbReference type="GO" id="GO:0005576">
    <property type="term" value="C:extracellular region"/>
    <property type="evidence" value="ECO:0007669"/>
    <property type="project" value="UniProtKB-SubCell"/>
</dbReference>
<dbReference type="AlphaFoldDB" id="A0A4S4DGT6"/>
<dbReference type="InterPro" id="IPR001087">
    <property type="entry name" value="GDSL"/>
</dbReference>
<name>A0A4S4DGT6_CAMSN</name>
<comment type="subcellular location">
    <subcellularLocation>
        <location evidence="1">Secreted</location>
    </subcellularLocation>
</comment>
<dbReference type="InterPro" id="IPR036514">
    <property type="entry name" value="SGNH_hydro_sf"/>
</dbReference>
<dbReference type="Gene3D" id="3.40.50.1110">
    <property type="entry name" value="SGNH hydrolase"/>
    <property type="match status" value="1"/>
</dbReference>
<organism evidence="8 9">
    <name type="scientific">Camellia sinensis var. sinensis</name>
    <name type="common">China tea</name>
    <dbReference type="NCBI Taxonomy" id="542762"/>
    <lineage>
        <taxon>Eukaryota</taxon>
        <taxon>Viridiplantae</taxon>
        <taxon>Streptophyta</taxon>
        <taxon>Embryophyta</taxon>
        <taxon>Tracheophyta</taxon>
        <taxon>Spermatophyta</taxon>
        <taxon>Magnoliopsida</taxon>
        <taxon>eudicotyledons</taxon>
        <taxon>Gunneridae</taxon>
        <taxon>Pentapetalae</taxon>
        <taxon>asterids</taxon>
        <taxon>Ericales</taxon>
        <taxon>Theaceae</taxon>
        <taxon>Camellia</taxon>
    </lineage>
</organism>
<evidence type="ECO:0000313" key="9">
    <source>
        <dbReference type="Proteomes" id="UP000306102"/>
    </source>
</evidence>
<dbReference type="Proteomes" id="UP000306102">
    <property type="component" value="Unassembled WGS sequence"/>
</dbReference>
<evidence type="ECO:0000256" key="6">
    <source>
        <dbReference type="ARBA" id="ARBA00022963"/>
    </source>
</evidence>
<keyword evidence="5" id="KW-0378">Hydrolase</keyword>
<evidence type="ECO:0000313" key="8">
    <source>
        <dbReference type="EMBL" id="THG01962.1"/>
    </source>
</evidence>
<dbReference type="EMBL" id="SDRB02011285">
    <property type="protein sequence ID" value="THG01962.1"/>
    <property type="molecule type" value="Genomic_DNA"/>
</dbReference>
<evidence type="ECO:0000256" key="7">
    <source>
        <dbReference type="ARBA" id="ARBA00023098"/>
    </source>
</evidence>
<dbReference type="InterPro" id="IPR051238">
    <property type="entry name" value="GDSL_esterase/lipase"/>
</dbReference>
<dbReference type="Pfam" id="PF00657">
    <property type="entry name" value="Lipase_GDSL"/>
    <property type="match status" value="1"/>
</dbReference>
<keyword evidence="4" id="KW-0732">Signal</keyword>
<dbReference type="GO" id="GO:0016042">
    <property type="term" value="P:lipid catabolic process"/>
    <property type="evidence" value="ECO:0007669"/>
    <property type="project" value="UniProtKB-KW"/>
</dbReference>
<comment type="caution">
    <text evidence="8">The sequence shown here is derived from an EMBL/GenBank/DDBJ whole genome shotgun (WGS) entry which is preliminary data.</text>
</comment>
<keyword evidence="9" id="KW-1185">Reference proteome</keyword>
<keyword evidence="7" id="KW-0443">Lipid metabolism</keyword>
<gene>
    <name evidence="8" type="ORF">TEA_002528</name>
</gene>
<proteinExistence type="inferred from homology"/>
<evidence type="ECO:0000256" key="5">
    <source>
        <dbReference type="ARBA" id="ARBA00022801"/>
    </source>
</evidence>
<sequence>MYKQLLNHQIVISRIAMLLGSKEAATNHLSKCIYSVGMGNNDYINNYFQPQYYPTSSQYTGEQYATVLVQQYSKQLKTLYEYGANKIAIFGLGQIGCTPAEIAVYGTNGFACVDKINSAVEIFNVKLKSLVDDLNKELAGVKFIYINITSITSGKAFPGLTVLNVPCCNVSSITRLCVSNKAPCSNRSTYAFWDAYHPTEIVNVFVAGRAYNAQTAFDASPIDIRSLAQL</sequence>
<accession>A0A4S4DGT6</accession>
<dbReference type="GO" id="GO:0016788">
    <property type="term" value="F:hydrolase activity, acting on ester bonds"/>
    <property type="evidence" value="ECO:0007669"/>
    <property type="project" value="InterPro"/>
</dbReference>
<protein>
    <recommendedName>
        <fullName evidence="10">SGNH hydrolase-type esterase domain-containing protein</fullName>
    </recommendedName>
</protein>
<evidence type="ECO:0000256" key="1">
    <source>
        <dbReference type="ARBA" id="ARBA00004613"/>
    </source>
</evidence>
<reference evidence="8 9" key="1">
    <citation type="journal article" date="2018" name="Proc. Natl. Acad. Sci. U.S.A.">
        <title>Draft genome sequence of Camellia sinensis var. sinensis provides insights into the evolution of the tea genome and tea quality.</title>
        <authorList>
            <person name="Wei C."/>
            <person name="Yang H."/>
            <person name="Wang S."/>
            <person name="Zhao J."/>
            <person name="Liu C."/>
            <person name="Gao L."/>
            <person name="Xia E."/>
            <person name="Lu Y."/>
            <person name="Tai Y."/>
            <person name="She G."/>
            <person name="Sun J."/>
            <person name="Cao H."/>
            <person name="Tong W."/>
            <person name="Gao Q."/>
            <person name="Li Y."/>
            <person name="Deng W."/>
            <person name="Jiang X."/>
            <person name="Wang W."/>
            <person name="Chen Q."/>
            <person name="Zhang S."/>
            <person name="Li H."/>
            <person name="Wu J."/>
            <person name="Wang P."/>
            <person name="Li P."/>
            <person name="Shi C."/>
            <person name="Zheng F."/>
            <person name="Jian J."/>
            <person name="Huang B."/>
            <person name="Shan D."/>
            <person name="Shi M."/>
            <person name="Fang C."/>
            <person name="Yue Y."/>
            <person name="Li F."/>
            <person name="Li D."/>
            <person name="Wei S."/>
            <person name="Han B."/>
            <person name="Jiang C."/>
            <person name="Yin Y."/>
            <person name="Xia T."/>
            <person name="Zhang Z."/>
            <person name="Bennetzen J.L."/>
            <person name="Zhao S."/>
            <person name="Wan X."/>
        </authorList>
    </citation>
    <scope>NUCLEOTIDE SEQUENCE [LARGE SCALE GENOMIC DNA]</scope>
    <source>
        <strain evidence="9">cv. Shuchazao</strain>
        <tissue evidence="8">Leaf</tissue>
    </source>
</reference>
<evidence type="ECO:0000256" key="3">
    <source>
        <dbReference type="ARBA" id="ARBA00022525"/>
    </source>
</evidence>
<evidence type="ECO:0008006" key="10">
    <source>
        <dbReference type="Google" id="ProtNLM"/>
    </source>
</evidence>
<evidence type="ECO:0000256" key="4">
    <source>
        <dbReference type="ARBA" id="ARBA00022729"/>
    </source>
</evidence>
<evidence type="ECO:0000256" key="2">
    <source>
        <dbReference type="ARBA" id="ARBA00008668"/>
    </source>
</evidence>